<evidence type="ECO:0000313" key="5">
    <source>
        <dbReference type="EMBL" id="MBB4449043.1"/>
    </source>
</evidence>
<evidence type="ECO:0000313" key="3">
    <source>
        <dbReference type="EMBL" id="MBB4351281.1"/>
    </source>
</evidence>
<dbReference type="EMBL" id="JACIGY010000010">
    <property type="protein sequence ID" value="MBB4414427.1"/>
    <property type="molecule type" value="Genomic_DNA"/>
</dbReference>
<dbReference type="Proteomes" id="UP000576087">
    <property type="component" value="Unassembled WGS sequence"/>
</dbReference>
<dbReference type="NCBIfam" id="TIGR01300">
    <property type="entry name" value="CPA3_mnhG_phaG"/>
    <property type="match status" value="1"/>
</dbReference>
<feature type="region of interest" description="Disordered" evidence="1">
    <location>
        <begin position="102"/>
        <end position="132"/>
    </location>
</feature>
<gene>
    <name evidence="4" type="ORF">GGE31_004970</name>
    <name evidence="3" type="ORF">GGE33_005060</name>
    <name evidence="5" type="ORF">GGE35_004894</name>
</gene>
<feature type="transmembrane region" description="Helical" evidence="2">
    <location>
        <begin position="12"/>
        <end position="35"/>
    </location>
</feature>
<keyword evidence="7" id="KW-1185">Reference proteome</keyword>
<evidence type="ECO:0000313" key="4">
    <source>
        <dbReference type="EMBL" id="MBB4414427.1"/>
    </source>
</evidence>
<organism evidence="3 6">
    <name type="scientific">Aliirhizobium cellulosilyticum</name>
    <dbReference type="NCBI Taxonomy" id="393664"/>
    <lineage>
        <taxon>Bacteria</taxon>
        <taxon>Pseudomonadati</taxon>
        <taxon>Pseudomonadota</taxon>
        <taxon>Alphaproteobacteria</taxon>
        <taxon>Hyphomicrobiales</taxon>
        <taxon>Rhizobiaceae</taxon>
        <taxon>Aliirhizobium</taxon>
    </lineage>
</organism>
<dbReference type="PANTHER" id="PTHR34703">
    <property type="entry name" value="ANTIPORTER SUBUNIT MNHG2-RELATED"/>
    <property type="match status" value="1"/>
</dbReference>
<evidence type="ECO:0000313" key="7">
    <source>
        <dbReference type="Proteomes" id="UP000524535"/>
    </source>
</evidence>
<evidence type="ECO:0000256" key="2">
    <source>
        <dbReference type="SAM" id="Phobius"/>
    </source>
</evidence>
<dbReference type="EMBL" id="JACIGW010000009">
    <property type="protein sequence ID" value="MBB4351281.1"/>
    <property type="molecule type" value="Genomic_DNA"/>
</dbReference>
<dbReference type="GO" id="GO:0015385">
    <property type="term" value="F:sodium:proton antiporter activity"/>
    <property type="evidence" value="ECO:0007669"/>
    <property type="project" value="TreeGrafter"/>
</dbReference>
<proteinExistence type="predicted"/>
<name>A0A7W4XIJ6_9HYPH</name>
<evidence type="ECO:0000313" key="6">
    <source>
        <dbReference type="Proteomes" id="UP000520770"/>
    </source>
</evidence>
<dbReference type="RefSeq" id="WP_183686373.1">
    <property type="nucleotide sequence ID" value="NZ_JACIGW010000009.1"/>
</dbReference>
<accession>A0A7W4XIJ6</accession>
<keyword evidence="2" id="KW-1133">Transmembrane helix</keyword>
<comment type="caution">
    <text evidence="3">The sequence shown here is derived from an EMBL/GenBank/DDBJ whole genome shotgun (WGS) entry which is preliminary data.</text>
</comment>
<sequence length="132" mass="14396">MIYPAVDLPLPVAFAVAFFLLVGAALALIGAIGFLRLPSFYERLHAPALGTSWGIGGIMLASMIYFTAASSRLVIHEILIGIFVTFTTPITFMLLARAALHRDRTARSHGVPRKYPIGPEERPREDDESQAS</sequence>
<dbReference type="Pfam" id="PF03334">
    <property type="entry name" value="PhaG_MnhG_YufB"/>
    <property type="match status" value="1"/>
</dbReference>
<evidence type="ECO:0000256" key="1">
    <source>
        <dbReference type="SAM" id="MobiDB-lite"/>
    </source>
</evidence>
<dbReference type="Proteomes" id="UP000524535">
    <property type="component" value="Unassembled WGS sequence"/>
</dbReference>
<keyword evidence="2" id="KW-0812">Transmembrane</keyword>
<evidence type="ECO:0000313" key="8">
    <source>
        <dbReference type="Proteomes" id="UP000576087"/>
    </source>
</evidence>
<keyword evidence="2" id="KW-0472">Membrane</keyword>
<dbReference type="Proteomes" id="UP000520770">
    <property type="component" value="Unassembled WGS sequence"/>
</dbReference>
<dbReference type="AlphaFoldDB" id="A0A7W4XIJ6"/>
<dbReference type="InterPro" id="IPR005133">
    <property type="entry name" value="PhaG_MnhG_YufB"/>
</dbReference>
<protein>
    <submittedName>
        <fullName evidence="3">Multicomponent K+:H+ antiporter subunit G</fullName>
    </submittedName>
</protein>
<feature type="transmembrane region" description="Helical" evidence="2">
    <location>
        <begin position="47"/>
        <end position="66"/>
    </location>
</feature>
<feature type="transmembrane region" description="Helical" evidence="2">
    <location>
        <begin position="78"/>
        <end position="100"/>
    </location>
</feature>
<reference evidence="6 7" key="1">
    <citation type="submission" date="2020-08" db="EMBL/GenBank/DDBJ databases">
        <title>Genomic Encyclopedia of Type Strains, Phase IV (KMG-V): Genome sequencing to study the core and pangenomes of soil and plant-associated prokaryotes.</title>
        <authorList>
            <person name="Whitman W."/>
        </authorList>
    </citation>
    <scope>NUCLEOTIDE SEQUENCE [LARGE SCALE GENOMIC DNA]</scope>
    <source>
        <strain evidence="4 7">SEMIA 444</strain>
        <strain evidence="3 6">SEMIA 448</strain>
        <strain evidence="5 8">SEMIA 452</strain>
    </source>
</reference>
<dbReference type="PANTHER" id="PTHR34703:SF1">
    <property type="entry name" value="ANTIPORTER SUBUNIT MNHG2-RELATED"/>
    <property type="match status" value="1"/>
</dbReference>
<dbReference type="EMBL" id="JACIHM010000010">
    <property type="protein sequence ID" value="MBB4449043.1"/>
    <property type="molecule type" value="Genomic_DNA"/>
</dbReference>